<dbReference type="GO" id="GO:0045893">
    <property type="term" value="P:positive regulation of DNA-templated transcription"/>
    <property type="evidence" value="ECO:0007669"/>
    <property type="project" value="TreeGrafter"/>
</dbReference>
<organism evidence="13 14">
    <name type="scientific">Allacma fusca</name>
    <dbReference type="NCBI Taxonomy" id="39272"/>
    <lineage>
        <taxon>Eukaryota</taxon>
        <taxon>Metazoa</taxon>
        <taxon>Ecdysozoa</taxon>
        <taxon>Arthropoda</taxon>
        <taxon>Hexapoda</taxon>
        <taxon>Collembola</taxon>
        <taxon>Symphypleona</taxon>
        <taxon>Sminthuridae</taxon>
        <taxon>Allacma</taxon>
    </lineage>
</organism>
<feature type="compositionally biased region" description="Low complexity" evidence="11">
    <location>
        <begin position="195"/>
        <end position="210"/>
    </location>
</feature>
<feature type="binding site" evidence="8">
    <location>
        <position position="351"/>
    </location>
    <ligand>
        <name>Zn(2+)</name>
        <dbReference type="ChEBI" id="CHEBI:29105"/>
        <label>2</label>
    </ligand>
</feature>
<proteinExistence type="inferred from homology"/>
<dbReference type="InterPro" id="IPR019787">
    <property type="entry name" value="Znf_PHD-finger"/>
</dbReference>
<keyword evidence="10" id="KW-0156">Chromatin regulator</keyword>
<feature type="compositionally biased region" description="Polar residues" evidence="11">
    <location>
        <begin position="228"/>
        <end position="245"/>
    </location>
</feature>
<feature type="binding site" evidence="8">
    <location>
        <position position="336"/>
    </location>
    <ligand>
        <name>Zn(2+)</name>
        <dbReference type="ChEBI" id="CHEBI:29105"/>
        <label>1</label>
    </ligand>
</feature>
<keyword evidence="4 9" id="KW-0863">Zinc-finger</keyword>
<protein>
    <recommendedName>
        <fullName evidence="10">Inhibitor of growth protein</fullName>
    </recommendedName>
</protein>
<evidence type="ECO:0000256" key="11">
    <source>
        <dbReference type="SAM" id="MobiDB-lite"/>
    </source>
</evidence>
<dbReference type="Pfam" id="PF00628">
    <property type="entry name" value="PHD"/>
    <property type="match status" value="1"/>
</dbReference>
<sequence length="383" mass="42904">MEVYYGQVAKVRQLSCTMINQQALESLFLATYLEDYFDSCENLPDDVQKQATRMRELDVEYQKFLKDVEHQLTVLLDCPDVPNPGVSKLKIQHALMSAQDKGDEKLQITQQIQDYMDNKVRQLDLDLKNLGYTRDQENDSRVDSKAMEVSEKPVKRARRARHEVYVPSILGPSTLEATSFSENLSAVVDNHQHSRNSSSHAASHAHSTASTENVKASIASMATGGGSSQSSHGEATGNSSKNTSLTDEKLASSSGSGVVNAGSSSSTTTPKKQSQHKKDTNEKKYKKRKKQLENSPPSIPIDPDEPTYCLCDQVSYGEMIGCDNDLCPIEWFHFSCVQLNSSYKPKGKWYCPKCRGDRPNVMKPKAIFLKELEKYNREKEEKS</sequence>
<feature type="region of interest" description="Disordered" evidence="11">
    <location>
        <begin position="190"/>
        <end position="301"/>
    </location>
</feature>
<comment type="caution">
    <text evidence="13">The sequence shown here is derived from an EMBL/GenBank/DDBJ whole genome shotgun (WGS) entry which is preliminary data.</text>
</comment>
<evidence type="ECO:0000259" key="12">
    <source>
        <dbReference type="PROSITE" id="PS50016"/>
    </source>
</evidence>
<gene>
    <name evidence="13" type="ORF">AFUS01_LOCUS1949</name>
</gene>
<keyword evidence="3 8" id="KW-0479">Metal-binding</keyword>
<feature type="site" description="Histone H3K4me3 binding" evidence="7">
    <location>
        <position position="331"/>
    </location>
</feature>
<dbReference type="GO" id="GO:0005634">
    <property type="term" value="C:nucleus"/>
    <property type="evidence" value="ECO:0007669"/>
    <property type="project" value="UniProtKB-SubCell"/>
</dbReference>
<dbReference type="InterPro" id="IPR019786">
    <property type="entry name" value="Zinc_finger_PHD-type_CS"/>
</dbReference>
<feature type="domain" description="PHD-type" evidence="12">
    <location>
        <begin position="306"/>
        <end position="357"/>
    </location>
</feature>
<evidence type="ECO:0000256" key="8">
    <source>
        <dbReference type="PIRSR" id="PIRSR628651-51"/>
    </source>
</evidence>
<dbReference type="GO" id="GO:0008270">
    <property type="term" value="F:zinc ion binding"/>
    <property type="evidence" value="ECO:0007669"/>
    <property type="project" value="UniProtKB-KW"/>
</dbReference>
<dbReference type="PROSITE" id="PS01359">
    <property type="entry name" value="ZF_PHD_1"/>
    <property type="match status" value="1"/>
</dbReference>
<dbReference type="GO" id="GO:0006325">
    <property type="term" value="P:chromatin organization"/>
    <property type="evidence" value="ECO:0007669"/>
    <property type="project" value="UniProtKB-KW"/>
</dbReference>
<feature type="binding site" evidence="8">
    <location>
        <position position="354"/>
    </location>
    <ligand>
        <name>Zn(2+)</name>
        <dbReference type="ChEBI" id="CHEBI:29105"/>
        <label>2</label>
    </ligand>
</feature>
<comment type="function">
    <text evidence="10">Component of an histone acetyltransferase complex.</text>
</comment>
<dbReference type="PANTHER" id="PTHR10333:SF89">
    <property type="entry name" value="INHIBITOR OF GROWTH PROTEIN"/>
    <property type="match status" value="1"/>
</dbReference>
<comment type="similarity">
    <text evidence="2 10">Belongs to the ING family.</text>
</comment>
<feature type="binding site" evidence="8">
    <location>
        <position position="322"/>
    </location>
    <ligand>
        <name>Zn(2+)</name>
        <dbReference type="ChEBI" id="CHEBI:29105"/>
        <label>2</label>
    </ligand>
</feature>
<dbReference type="CDD" id="cd15584">
    <property type="entry name" value="PHD_ING1_2"/>
    <property type="match status" value="1"/>
</dbReference>
<dbReference type="OrthoDB" id="5411773at2759"/>
<feature type="site" description="Histone H3K4me3 binding" evidence="7">
    <location>
        <position position="323"/>
    </location>
</feature>
<dbReference type="FunFam" id="3.30.40.10:FF:000021">
    <property type="entry name" value="Inhibitor of growth 2b"/>
    <property type="match status" value="1"/>
</dbReference>
<feature type="binding site" evidence="8">
    <location>
        <position position="311"/>
    </location>
    <ligand>
        <name>Zn(2+)</name>
        <dbReference type="ChEBI" id="CHEBI:29105"/>
        <label>1</label>
    </ligand>
</feature>
<dbReference type="SMART" id="SM01408">
    <property type="entry name" value="ING"/>
    <property type="match status" value="1"/>
</dbReference>
<feature type="binding site" evidence="8">
    <location>
        <position position="327"/>
    </location>
    <ligand>
        <name>Zn(2+)</name>
        <dbReference type="ChEBI" id="CHEBI:29105"/>
        <label>2</label>
    </ligand>
</feature>
<comment type="subcellular location">
    <subcellularLocation>
        <location evidence="1 10">Nucleus</location>
    </subcellularLocation>
</comment>
<evidence type="ECO:0000256" key="6">
    <source>
        <dbReference type="ARBA" id="ARBA00023242"/>
    </source>
</evidence>
<reference evidence="13" key="1">
    <citation type="submission" date="2021-06" db="EMBL/GenBank/DDBJ databases">
        <authorList>
            <person name="Hodson N. C."/>
            <person name="Mongue J. A."/>
            <person name="Jaron S. K."/>
        </authorList>
    </citation>
    <scope>NUCLEOTIDE SEQUENCE</scope>
</reference>
<dbReference type="EMBL" id="CAJVCH010010931">
    <property type="protein sequence ID" value="CAG7668705.1"/>
    <property type="molecule type" value="Genomic_DNA"/>
</dbReference>
<evidence type="ECO:0000256" key="3">
    <source>
        <dbReference type="ARBA" id="ARBA00022723"/>
    </source>
</evidence>
<dbReference type="Pfam" id="PF12998">
    <property type="entry name" value="ING"/>
    <property type="match status" value="1"/>
</dbReference>
<dbReference type="PANTHER" id="PTHR10333">
    <property type="entry name" value="INHIBITOR OF GROWTH PROTEIN"/>
    <property type="match status" value="1"/>
</dbReference>
<keyword evidence="14" id="KW-1185">Reference proteome</keyword>
<accession>A0A8J2NSD3</accession>
<dbReference type="InterPro" id="IPR028651">
    <property type="entry name" value="ING_fam"/>
</dbReference>
<dbReference type="PROSITE" id="PS50016">
    <property type="entry name" value="ZF_PHD_2"/>
    <property type="match status" value="1"/>
</dbReference>
<dbReference type="InterPro" id="IPR001965">
    <property type="entry name" value="Znf_PHD"/>
</dbReference>
<comment type="subunit">
    <text evidence="10">Component of an histone acetyltransferase complex. Interacts with H3K4me3 and to a lesser extent with H3K4me2.</text>
</comment>
<comment type="domain">
    <text evidence="10">The PHD-type zinc finger mediates the binding to H3K4me3.</text>
</comment>
<feature type="binding site" evidence="8">
    <location>
        <position position="333"/>
    </location>
    <ligand>
        <name>Zn(2+)</name>
        <dbReference type="ChEBI" id="CHEBI:29105"/>
        <label>1</label>
    </ligand>
</feature>
<evidence type="ECO:0000256" key="4">
    <source>
        <dbReference type="ARBA" id="ARBA00022771"/>
    </source>
</evidence>
<feature type="site" description="Histone H3K4me3 binding" evidence="7">
    <location>
        <position position="308"/>
    </location>
</feature>
<keyword evidence="5 8" id="KW-0862">Zinc</keyword>
<evidence type="ECO:0000256" key="2">
    <source>
        <dbReference type="ARBA" id="ARBA00010210"/>
    </source>
</evidence>
<dbReference type="InterPro" id="IPR024610">
    <property type="entry name" value="ING_N_histone-binding"/>
</dbReference>
<evidence type="ECO:0000256" key="5">
    <source>
        <dbReference type="ARBA" id="ARBA00022833"/>
    </source>
</evidence>
<evidence type="ECO:0000256" key="10">
    <source>
        <dbReference type="RuleBase" id="RU361213"/>
    </source>
</evidence>
<dbReference type="Proteomes" id="UP000708208">
    <property type="component" value="Unassembled WGS sequence"/>
</dbReference>
<evidence type="ECO:0000256" key="1">
    <source>
        <dbReference type="ARBA" id="ARBA00004123"/>
    </source>
</evidence>
<feature type="binding site" evidence="8">
    <location>
        <position position="309"/>
    </location>
    <ligand>
        <name>Zn(2+)</name>
        <dbReference type="ChEBI" id="CHEBI:29105"/>
        <label>1</label>
    </ligand>
</feature>
<evidence type="ECO:0000313" key="14">
    <source>
        <dbReference type="Proteomes" id="UP000708208"/>
    </source>
</evidence>
<dbReference type="SMART" id="SM00249">
    <property type="entry name" value="PHD"/>
    <property type="match status" value="1"/>
</dbReference>
<evidence type="ECO:0000313" key="13">
    <source>
        <dbReference type="EMBL" id="CAG7668705.1"/>
    </source>
</evidence>
<name>A0A8J2NSD3_9HEXA</name>
<evidence type="ECO:0000256" key="7">
    <source>
        <dbReference type="PIRSR" id="PIRSR628651-50"/>
    </source>
</evidence>
<feature type="compositionally biased region" description="Low complexity" evidence="11">
    <location>
        <begin position="251"/>
        <end position="269"/>
    </location>
</feature>
<dbReference type="AlphaFoldDB" id="A0A8J2NSD3"/>
<evidence type="ECO:0000256" key="9">
    <source>
        <dbReference type="PROSITE-ProRule" id="PRU00146"/>
    </source>
</evidence>
<feature type="site" description="Histone H3K4me3 binding" evidence="7">
    <location>
        <position position="319"/>
    </location>
</feature>
<dbReference type="CDD" id="cd16857">
    <property type="entry name" value="ING_ING1_2"/>
    <property type="match status" value="1"/>
</dbReference>
<dbReference type="InterPro" id="IPR028643">
    <property type="entry name" value="ING1_PHD_Znf"/>
</dbReference>
<keyword evidence="6 10" id="KW-0539">Nucleus</keyword>